<feature type="domain" description="Guanylate cyclase" evidence="9">
    <location>
        <begin position="257"/>
        <end position="384"/>
    </location>
</feature>
<dbReference type="CDD" id="cd07302">
    <property type="entry name" value="CHD"/>
    <property type="match status" value="1"/>
</dbReference>
<dbReference type="Pfam" id="PF13185">
    <property type="entry name" value="GAF_2"/>
    <property type="match status" value="1"/>
</dbReference>
<evidence type="ECO:0000259" key="9">
    <source>
        <dbReference type="PROSITE" id="PS50125"/>
    </source>
</evidence>
<protein>
    <submittedName>
        <fullName evidence="10">Adenylate/guanylate cyclase domain-containing protein</fullName>
    </submittedName>
</protein>
<proteinExistence type="inferred from homology"/>
<evidence type="ECO:0000256" key="4">
    <source>
        <dbReference type="ARBA" id="ARBA00022989"/>
    </source>
</evidence>
<keyword evidence="11" id="KW-1185">Reference proteome</keyword>
<evidence type="ECO:0000256" key="5">
    <source>
        <dbReference type="ARBA" id="ARBA00023136"/>
    </source>
</evidence>
<gene>
    <name evidence="10" type="ORF">SYV04_30825</name>
</gene>
<evidence type="ECO:0000256" key="8">
    <source>
        <dbReference type="SAM" id="MobiDB-lite"/>
    </source>
</evidence>
<evidence type="ECO:0000313" key="10">
    <source>
        <dbReference type="EMBL" id="MDY7230829.1"/>
    </source>
</evidence>
<evidence type="ECO:0000256" key="3">
    <source>
        <dbReference type="ARBA" id="ARBA00022741"/>
    </source>
</evidence>
<accession>A0ABU5HCJ0</accession>
<dbReference type="EMBL" id="JAXIVS010000012">
    <property type="protein sequence ID" value="MDY7230829.1"/>
    <property type="molecule type" value="Genomic_DNA"/>
</dbReference>
<dbReference type="Pfam" id="PF00211">
    <property type="entry name" value="Guanylate_cyc"/>
    <property type="match status" value="1"/>
</dbReference>
<dbReference type="SMART" id="SM00065">
    <property type="entry name" value="GAF"/>
    <property type="match status" value="1"/>
</dbReference>
<feature type="region of interest" description="Disordered" evidence="8">
    <location>
        <begin position="1"/>
        <end position="25"/>
    </location>
</feature>
<evidence type="ECO:0000313" key="11">
    <source>
        <dbReference type="Proteomes" id="UP001291309"/>
    </source>
</evidence>
<dbReference type="Gene3D" id="3.30.450.40">
    <property type="match status" value="1"/>
</dbReference>
<dbReference type="InterPro" id="IPR018297">
    <property type="entry name" value="A/G_cyclase_CS"/>
</dbReference>
<dbReference type="Proteomes" id="UP001291309">
    <property type="component" value="Unassembled WGS sequence"/>
</dbReference>
<dbReference type="InterPro" id="IPR001054">
    <property type="entry name" value="A/G_cyclase"/>
</dbReference>
<dbReference type="InterPro" id="IPR029787">
    <property type="entry name" value="Nucleotide_cyclase"/>
</dbReference>
<dbReference type="SUPFAM" id="SSF55073">
    <property type="entry name" value="Nucleotide cyclase"/>
    <property type="match status" value="1"/>
</dbReference>
<dbReference type="SMART" id="SM00044">
    <property type="entry name" value="CYCc"/>
    <property type="match status" value="1"/>
</dbReference>
<dbReference type="PANTHER" id="PTHR11920:SF335">
    <property type="entry name" value="GUANYLATE CYCLASE"/>
    <property type="match status" value="1"/>
</dbReference>
<dbReference type="SUPFAM" id="SSF55781">
    <property type="entry name" value="GAF domain-like"/>
    <property type="match status" value="1"/>
</dbReference>
<dbReference type="InterPro" id="IPR003018">
    <property type="entry name" value="GAF"/>
</dbReference>
<organism evidence="10 11">
    <name type="scientific">Hyalangium rubrum</name>
    <dbReference type="NCBI Taxonomy" id="3103134"/>
    <lineage>
        <taxon>Bacteria</taxon>
        <taxon>Pseudomonadati</taxon>
        <taxon>Myxococcota</taxon>
        <taxon>Myxococcia</taxon>
        <taxon>Myxococcales</taxon>
        <taxon>Cystobacterineae</taxon>
        <taxon>Archangiaceae</taxon>
        <taxon>Hyalangium</taxon>
    </lineage>
</organism>
<dbReference type="PANTHER" id="PTHR11920">
    <property type="entry name" value="GUANYLYL CYCLASE"/>
    <property type="match status" value="1"/>
</dbReference>
<dbReference type="InterPro" id="IPR050401">
    <property type="entry name" value="Cyclic_nucleotide_synthase"/>
</dbReference>
<keyword evidence="4" id="KW-1133">Transmembrane helix</keyword>
<dbReference type="InterPro" id="IPR029016">
    <property type="entry name" value="GAF-like_dom_sf"/>
</dbReference>
<dbReference type="PROSITE" id="PS50125">
    <property type="entry name" value="GUANYLATE_CYCLASE_2"/>
    <property type="match status" value="1"/>
</dbReference>
<dbReference type="PROSITE" id="PS00452">
    <property type="entry name" value="GUANYLATE_CYCLASE_1"/>
    <property type="match status" value="1"/>
</dbReference>
<dbReference type="RefSeq" id="WP_321549542.1">
    <property type="nucleotide sequence ID" value="NZ_JAXIVS010000012.1"/>
</dbReference>
<keyword evidence="6 7" id="KW-0456">Lyase</keyword>
<keyword evidence="5" id="KW-0472">Membrane</keyword>
<evidence type="ECO:0000256" key="7">
    <source>
        <dbReference type="RuleBase" id="RU000405"/>
    </source>
</evidence>
<keyword evidence="2" id="KW-0812">Transmembrane</keyword>
<evidence type="ECO:0000256" key="2">
    <source>
        <dbReference type="ARBA" id="ARBA00022692"/>
    </source>
</evidence>
<evidence type="ECO:0000256" key="1">
    <source>
        <dbReference type="ARBA" id="ARBA00004370"/>
    </source>
</evidence>
<dbReference type="Gene3D" id="3.30.70.1230">
    <property type="entry name" value="Nucleotide cyclase"/>
    <property type="match status" value="1"/>
</dbReference>
<comment type="caution">
    <text evidence="10">The sequence shown here is derived from an EMBL/GenBank/DDBJ whole genome shotgun (WGS) entry which is preliminary data.</text>
</comment>
<comment type="similarity">
    <text evidence="7">Belongs to the adenylyl cyclase class-4/guanylyl cyclase family.</text>
</comment>
<evidence type="ECO:0000256" key="6">
    <source>
        <dbReference type="ARBA" id="ARBA00023239"/>
    </source>
</evidence>
<keyword evidence="3" id="KW-0547">Nucleotide-binding</keyword>
<feature type="compositionally biased region" description="Polar residues" evidence="8">
    <location>
        <begin position="1"/>
        <end position="11"/>
    </location>
</feature>
<comment type="subcellular location">
    <subcellularLocation>
        <location evidence="1">Membrane</location>
    </subcellularLocation>
</comment>
<reference evidence="10 11" key="1">
    <citation type="submission" date="2023-12" db="EMBL/GenBank/DDBJ databases">
        <title>the genome sequence of Hyalangium sp. s54d21.</title>
        <authorList>
            <person name="Zhang X."/>
        </authorList>
    </citation>
    <scope>NUCLEOTIDE SEQUENCE [LARGE SCALE GENOMIC DNA]</scope>
    <source>
        <strain evidence="11">s54d21</strain>
    </source>
</reference>
<name>A0ABU5HCJ0_9BACT</name>
<sequence>MSTSLVSSDSPASEAEPRPAETGPLEQRVRELEAKARSLDAINRLASSLLHGQTNVDDILWDVAQGVVAHLGLEDCVIYLFDERREYLLQRAAFGPKNPREREILSPIRIKPGTGIVGTVALTGKAEIIADTRRDARYIQDDQQRLSELALPIFFRDQVIGVLDSEHTQEGFFTEEHLHTLQTVASMTAARVSQALLEEQLRDANRLLEARIIERTRELSDAQQRSERLLHNVLPHSIAERLQRGEHADAERFEEVTVLFADLVDFTRWSAPLPPEHTVEILSQVFTEFDSLTERYGLEKIKTIGDAYMVVAGVPLARVDHREAMASMALDILETIRRLRRVLDASLDVRVGMHSGPVVAGIIGTRKFAYDLWGDTVNMASRLEAHGMSGRIHVCEQTSVALSERFSFEPRGEIEVKSLGRVKTWFLTGRRG</sequence>